<dbReference type="Gene3D" id="3.60.10.10">
    <property type="entry name" value="Endonuclease/exonuclease/phosphatase"/>
    <property type="match status" value="1"/>
</dbReference>
<dbReference type="GO" id="GO:0005576">
    <property type="term" value="C:extracellular region"/>
    <property type="evidence" value="ECO:0007669"/>
    <property type="project" value="InterPro"/>
</dbReference>
<dbReference type="SUPFAM" id="SSF56219">
    <property type="entry name" value="DNase I-like"/>
    <property type="match status" value="1"/>
</dbReference>
<accession>A0A4R2Q4Q0</accession>
<dbReference type="OrthoDB" id="338539at2"/>
<dbReference type="AlphaFoldDB" id="A0A4R2Q4Q0"/>
<dbReference type="InterPro" id="IPR017766">
    <property type="entry name" value="Sphingomyelinase/PLipase_C"/>
</dbReference>
<dbReference type="InterPro" id="IPR036691">
    <property type="entry name" value="Endo/exonu/phosph_ase_sf"/>
</dbReference>
<feature type="chain" id="PRO_5020848027" evidence="4">
    <location>
        <begin position="25"/>
        <end position="320"/>
    </location>
</feature>
<keyword evidence="3 6" id="KW-0378">Hydrolase</keyword>
<organism evidence="6 7">
    <name type="scientific">Tamaricihabitans halophyticus</name>
    <dbReference type="NCBI Taxonomy" id="1262583"/>
    <lineage>
        <taxon>Bacteria</taxon>
        <taxon>Bacillati</taxon>
        <taxon>Actinomycetota</taxon>
        <taxon>Actinomycetes</taxon>
        <taxon>Pseudonocardiales</taxon>
        <taxon>Pseudonocardiaceae</taxon>
        <taxon>Tamaricihabitans</taxon>
    </lineage>
</organism>
<sequence length="320" mass="34400">MRRLAALVTLVGAALAMAPIQAAAAPAVSVLSLNLWQLPGIAGQNPTDKEARAQAAEQVIRANDAEVVVLQEAFSKQAESLRQRLVDVWPYRTPLVGQYCSTEPGWSTVEGDCSKSPFVVNGGVTVLSKRPITESHQLVFRKSYRGTADYYANKGAALARIDVDGRPLWVTGTHLQADEGSETLPKAHEVRMAQLGELSDLVARHVPAADPVVLGADLNVEYWAGQDRKDEQGRTQIQQAEAAINGVLRTSPEGEYTYDALTNSRAAESVDPDYRDSLDYIGALGGSGRPLADVGPVSKVGYDNGAFPSDHYPVRATVTF</sequence>
<evidence type="ECO:0000313" key="6">
    <source>
        <dbReference type="EMBL" id="TCP43449.1"/>
    </source>
</evidence>
<keyword evidence="6" id="KW-0540">Nuclease</keyword>
<feature type="signal peptide" evidence="4">
    <location>
        <begin position="1"/>
        <end position="24"/>
    </location>
</feature>
<evidence type="ECO:0000256" key="1">
    <source>
        <dbReference type="ARBA" id="ARBA00006335"/>
    </source>
</evidence>
<dbReference type="InterPro" id="IPR005135">
    <property type="entry name" value="Endo/exonuclease/phosphatase"/>
</dbReference>
<evidence type="ECO:0000256" key="2">
    <source>
        <dbReference type="ARBA" id="ARBA00022729"/>
    </source>
</evidence>
<dbReference type="CDD" id="cd09078">
    <property type="entry name" value="nSMase"/>
    <property type="match status" value="1"/>
</dbReference>
<dbReference type="Proteomes" id="UP000294911">
    <property type="component" value="Unassembled WGS sequence"/>
</dbReference>
<dbReference type="PANTHER" id="PTHR16320:SF23">
    <property type="entry name" value="SPHINGOMYELINASE C 1"/>
    <property type="match status" value="1"/>
</dbReference>
<dbReference type="GO" id="GO:0004767">
    <property type="term" value="F:sphingomyelin phosphodiesterase activity"/>
    <property type="evidence" value="ECO:0007669"/>
    <property type="project" value="InterPro"/>
</dbReference>
<name>A0A4R2Q4Q0_9PSEU</name>
<comment type="similarity">
    <text evidence="1">Belongs to the neutral sphingomyelinase family.</text>
</comment>
<evidence type="ECO:0000259" key="5">
    <source>
        <dbReference type="Pfam" id="PF03372"/>
    </source>
</evidence>
<feature type="domain" description="Endonuclease/exonuclease/phosphatase" evidence="5">
    <location>
        <begin position="32"/>
        <end position="311"/>
    </location>
</feature>
<dbReference type="Pfam" id="PF03372">
    <property type="entry name" value="Exo_endo_phos"/>
    <property type="match status" value="1"/>
</dbReference>
<comment type="caution">
    <text evidence="6">The sequence shown here is derived from an EMBL/GenBank/DDBJ whole genome shotgun (WGS) entry which is preliminary data.</text>
</comment>
<evidence type="ECO:0000256" key="3">
    <source>
        <dbReference type="ARBA" id="ARBA00022801"/>
    </source>
</evidence>
<dbReference type="RefSeq" id="WP_132880774.1">
    <property type="nucleotide sequence ID" value="NZ_SLXQ01000022.1"/>
</dbReference>
<keyword evidence="6" id="KW-0269">Exonuclease</keyword>
<reference evidence="6 7" key="1">
    <citation type="submission" date="2019-03" db="EMBL/GenBank/DDBJ databases">
        <title>Genomic Encyclopedia of Type Strains, Phase IV (KMG-IV): sequencing the most valuable type-strain genomes for metagenomic binning, comparative biology and taxonomic classification.</title>
        <authorList>
            <person name="Goeker M."/>
        </authorList>
    </citation>
    <scope>NUCLEOTIDE SEQUENCE [LARGE SCALE GENOMIC DNA]</scope>
    <source>
        <strain evidence="6 7">DSM 45765</strain>
    </source>
</reference>
<gene>
    <name evidence="6" type="ORF">EV191_12263</name>
</gene>
<keyword evidence="6" id="KW-0255">Endonuclease</keyword>
<proteinExistence type="inferred from homology"/>
<evidence type="ECO:0000313" key="7">
    <source>
        <dbReference type="Proteomes" id="UP000294911"/>
    </source>
</evidence>
<dbReference type="EMBL" id="SLXQ01000022">
    <property type="protein sequence ID" value="TCP43449.1"/>
    <property type="molecule type" value="Genomic_DNA"/>
</dbReference>
<dbReference type="GO" id="GO:0004519">
    <property type="term" value="F:endonuclease activity"/>
    <property type="evidence" value="ECO:0007669"/>
    <property type="project" value="UniProtKB-KW"/>
</dbReference>
<keyword evidence="7" id="KW-1185">Reference proteome</keyword>
<evidence type="ECO:0000256" key="4">
    <source>
        <dbReference type="SAM" id="SignalP"/>
    </source>
</evidence>
<dbReference type="GO" id="GO:0004527">
    <property type="term" value="F:exonuclease activity"/>
    <property type="evidence" value="ECO:0007669"/>
    <property type="project" value="UniProtKB-KW"/>
</dbReference>
<keyword evidence="2 4" id="KW-0732">Signal</keyword>
<dbReference type="InterPro" id="IPR038772">
    <property type="entry name" value="Sph/SMPD2-like"/>
</dbReference>
<dbReference type="PANTHER" id="PTHR16320">
    <property type="entry name" value="SPHINGOMYELINASE FAMILY MEMBER"/>
    <property type="match status" value="1"/>
</dbReference>
<protein>
    <submittedName>
        <fullName evidence="6">Endonuclease/exonuclease/phosphatase family metal-dependent hydrolase</fullName>
    </submittedName>
</protein>